<dbReference type="InterPro" id="IPR002931">
    <property type="entry name" value="Transglutaminase-like"/>
</dbReference>
<evidence type="ECO:0000313" key="2">
    <source>
        <dbReference type="EMBL" id="MEJ6011650.1"/>
    </source>
</evidence>
<dbReference type="InterPro" id="IPR038765">
    <property type="entry name" value="Papain-like_cys_pep_sf"/>
</dbReference>
<accession>A0ABU8SCP7</accession>
<dbReference type="PANTHER" id="PTHR33490">
    <property type="entry name" value="BLR5614 PROTEIN-RELATED"/>
    <property type="match status" value="1"/>
</dbReference>
<dbReference type="PANTHER" id="PTHR33490:SF12">
    <property type="entry name" value="BLL5557 PROTEIN"/>
    <property type="match status" value="1"/>
</dbReference>
<dbReference type="SMART" id="SM00460">
    <property type="entry name" value="TGc"/>
    <property type="match status" value="1"/>
</dbReference>
<dbReference type="Pfam" id="PF01841">
    <property type="entry name" value="Transglut_core"/>
    <property type="match status" value="1"/>
</dbReference>
<dbReference type="Gene3D" id="3.10.620.30">
    <property type="match status" value="1"/>
</dbReference>
<dbReference type="EMBL" id="JBBHJY010000010">
    <property type="protein sequence ID" value="MEJ6011650.1"/>
    <property type="molecule type" value="Genomic_DNA"/>
</dbReference>
<dbReference type="RefSeq" id="WP_339969102.1">
    <property type="nucleotide sequence ID" value="NZ_JBBHJY010000010.1"/>
</dbReference>
<gene>
    <name evidence="2" type="ORF">WG900_17180</name>
</gene>
<reference evidence="2 3" key="1">
    <citation type="submission" date="2024-03" db="EMBL/GenBank/DDBJ databases">
        <authorList>
            <person name="Jo J.-H."/>
        </authorList>
    </citation>
    <scope>NUCLEOTIDE SEQUENCE [LARGE SCALE GENOMIC DNA]</scope>
    <source>
        <strain evidence="2 3">AS3R-12</strain>
    </source>
</reference>
<evidence type="ECO:0000313" key="3">
    <source>
        <dbReference type="Proteomes" id="UP001379235"/>
    </source>
</evidence>
<feature type="domain" description="Transglutaminase-like" evidence="1">
    <location>
        <begin position="162"/>
        <end position="222"/>
    </location>
</feature>
<dbReference type="Gene3D" id="2.60.40.2250">
    <property type="match status" value="1"/>
</dbReference>
<protein>
    <submittedName>
        <fullName evidence="2">Transglutaminase family protein</fullName>
    </submittedName>
</protein>
<dbReference type="SUPFAM" id="SSF54001">
    <property type="entry name" value="Cysteine proteinases"/>
    <property type="match status" value="1"/>
</dbReference>
<name>A0ABU8SCP7_9SPHN</name>
<sequence>MTAPVRLAIETELDYTFEARTAVLLQIEAAMIPEQRVDGAHIAISPVQHFARIPGHDDIGDRIWLDVEDQLTVSYRSEVTVQRLVTDLSGLAATPTHLLPAETVDYLMPSRYCQADHFEHIVESEFAGLAGGAAVDAMRDWIATHFSYVPGVSTSNTGALESYVLRQGVCRDYAHMLITLARAAGVPARFVSGYAPGVTPPDFHAVAEVFLDGAWYMADATGMATGADMAKIGVGRDAADTSFLTHYAACSLNRQEISVTRI</sequence>
<organism evidence="2 3">
    <name type="scientific">Novosphingobium aquae</name>
    <dbReference type="NCBI Taxonomy" id="3133435"/>
    <lineage>
        <taxon>Bacteria</taxon>
        <taxon>Pseudomonadati</taxon>
        <taxon>Pseudomonadota</taxon>
        <taxon>Alphaproteobacteria</taxon>
        <taxon>Sphingomonadales</taxon>
        <taxon>Sphingomonadaceae</taxon>
        <taxon>Novosphingobium</taxon>
    </lineage>
</organism>
<keyword evidence="3" id="KW-1185">Reference proteome</keyword>
<comment type="caution">
    <text evidence="2">The sequence shown here is derived from an EMBL/GenBank/DDBJ whole genome shotgun (WGS) entry which is preliminary data.</text>
</comment>
<proteinExistence type="predicted"/>
<evidence type="ECO:0000259" key="1">
    <source>
        <dbReference type="SMART" id="SM00460"/>
    </source>
</evidence>
<dbReference type="Proteomes" id="UP001379235">
    <property type="component" value="Unassembled WGS sequence"/>
</dbReference>